<keyword evidence="1" id="KW-0812">Transmembrane</keyword>
<name>A0A1X2HHR8_SYNRA</name>
<feature type="transmembrane region" description="Helical" evidence="1">
    <location>
        <begin position="78"/>
        <end position="97"/>
    </location>
</feature>
<dbReference type="EMBL" id="MCGN01000003">
    <property type="protein sequence ID" value="ORY98579.1"/>
    <property type="molecule type" value="Genomic_DNA"/>
</dbReference>
<organism evidence="2 3">
    <name type="scientific">Syncephalastrum racemosum</name>
    <name type="common">Filamentous fungus</name>
    <dbReference type="NCBI Taxonomy" id="13706"/>
    <lineage>
        <taxon>Eukaryota</taxon>
        <taxon>Fungi</taxon>
        <taxon>Fungi incertae sedis</taxon>
        <taxon>Mucoromycota</taxon>
        <taxon>Mucoromycotina</taxon>
        <taxon>Mucoromycetes</taxon>
        <taxon>Mucorales</taxon>
        <taxon>Syncephalastraceae</taxon>
        <taxon>Syncephalastrum</taxon>
    </lineage>
</organism>
<comment type="caution">
    <text evidence="2">The sequence shown here is derived from an EMBL/GenBank/DDBJ whole genome shotgun (WGS) entry which is preliminary data.</text>
</comment>
<dbReference type="Proteomes" id="UP000242180">
    <property type="component" value="Unassembled WGS sequence"/>
</dbReference>
<keyword evidence="3" id="KW-1185">Reference proteome</keyword>
<sequence>MGQQENEATGPCPPSKAALWEHSFESRNALQWCYNIFFCFEKAMQTTMHHIPPFYFFIFRRRMNSITYASTPAHSKRLLSLSFPFIFILSIVLYFPGWHPSLFLAS</sequence>
<dbReference type="InParanoid" id="A0A1X2HHR8"/>
<gene>
    <name evidence="2" type="ORF">BCR43DRAFT_198151</name>
</gene>
<keyword evidence="1" id="KW-1133">Transmembrane helix</keyword>
<reference evidence="2 3" key="1">
    <citation type="submission" date="2016-07" db="EMBL/GenBank/DDBJ databases">
        <title>Pervasive Adenine N6-methylation of Active Genes in Fungi.</title>
        <authorList>
            <consortium name="DOE Joint Genome Institute"/>
            <person name="Mondo S.J."/>
            <person name="Dannebaum R.O."/>
            <person name="Kuo R.C."/>
            <person name="Labutti K."/>
            <person name="Haridas S."/>
            <person name="Kuo A."/>
            <person name="Salamov A."/>
            <person name="Ahrendt S.R."/>
            <person name="Lipzen A."/>
            <person name="Sullivan W."/>
            <person name="Andreopoulos W.B."/>
            <person name="Clum A."/>
            <person name="Lindquist E."/>
            <person name="Daum C."/>
            <person name="Ramamoorthy G.K."/>
            <person name="Gryganskyi A."/>
            <person name="Culley D."/>
            <person name="Magnuson J.K."/>
            <person name="James T.Y."/>
            <person name="O'Malley M.A."/>
            <person name="Stajich J.E."/>
            <person name="Spatafora J.W."/>
            <person name="Visel A."/>
            <person name="Grigoriev I.V."/>
        </authorList>
    </citation>
    <scope>NUCLEOTIDE SEQUENCE [LARGE SCALE GENOMIC DNA]</scope>
    <source>
        <strain evidence="2 3">NRRL 2496</strain>
    </source>
</reference>
<evidence type="ECO:0000256" key="1">
    <source>
        <dbReference type="SAM" id="Phobius"/>
    </source>
</evidence>
<evidence type="ECO:0000313" key="2">
    <source>
        <dbReference type="EMBL" id="ORY98579.1"/>
    </source>
</evidence>
<proteinExistence type="predicted"/>
<accession>A0A1X2HHR8</accession>
<dbReference type="AlphaFoldDB" id="A0A1X2HHR8"/>
<protein>
    <submittedName>
        <fullName evidence="2">Uncharacterized protein</fullName>
    </submittedName>
</protein>
<evidence type="ECO:0000313" key="3">
    <source>
        <dbReference type="Proteomes" id="UP000242180"/>
    </source>
</evidence>
<keyword evidence="1" id="KW-0472">Membrane</keyword>